<dbReference type="InterPro" id="IPR013780">
    <property type="entry name" value="Glyco_hydro_b"/>
</dbReference>
<proteinExistence type="inferred from homology"/>
<dbReference type="InterPro" id="IPR017853">
    <property type="entry name" value="GH"/>
</dbReference>
<dbReference type="InterPro" id="IPR033403">
    <property type="entry name" value="DUF5110"/>
</dbReference>
<dbReference type="SUPFAM" id="SSF51011">
    <property type="entry name" value="Glycosyl hydrolase domain"/>
    <property type="match status" value="1"/>
</dbReference>
<keyword evidence="2" id="KW-0378">Hydrolase</keyword>
<evidence type="ECO:0000256" key="1">
    <source>
        <dbReference type="ARBA" id="ARBA00007806"/>
    </source>
</evidence>
<dbReference type="InterPro" id="IPR048395">
    <property type="entry name" value="Glyco_hydro_31_C"/>
</dbReference>
<feature type="domain" description="Glycosyl hydrolase family 31 C-terminal" evidence="5">
    <location>
        <begin position="587"/>
        <end position="673"/>
    </location>
</feature>
<keyword evidence="7" id="KW-1185">Reference proteome</keyword>
<dbReference type="InterPro" id="IPR011013">
    <property type="entry name" value="Gal_mutarotase_sf_dom"/>
</dbReference>
<dbReference type="PANTHER" id="PTHR43863">
    <property type="entry name" value="HYDROLASE, PUTATIVE (AFU_ORTHOLOGUE AFUA_1G03140)-RELATED"/>
    <property type="match status" value="1"/>
</dbReference>
<dbReference type="InterPro" id="IPR000322">
    <property type="entry name" value="Glyco_hydro_31_TIM"/>
</dbReference>
<reference evidence="6 7" key="1">
    <citation type="submission" date="2020-05" db="EMBL/GenBank/DDBJ databases">
        <title>Distinct polysaccharide utilization as determinants for interspecies competition between intestinal Prevotella spp.</title>
        <authorList>
            <person name="Galvez E.J.C."/>
            <person name="Iljazovic A."/>
            <person name="Strowig T."/>
        </authorList>
    </citation>
    <scope>NUCLEOTIDE SEQUENCE [LARGE SCALE GENOMIC DNA]</scope>
    <source>
        <strain evidence="6 7">PROD</strain>
    </source>
</reference>
<evidence type="ECO:0000313" key="6">
    <source>
        <dbReference type="EMBL" id="NPE14086.1"/>
    </source>
</evidence>
<evidence type="ECO:0000259" key="4">
    <source>
        <dbReference type="Pfam" id="PF17137"/>
    </source>
</evidence>
<dbReference type="PANTHER" id="PTHR43863:SF2">
    <property type="entry name" value="MALTASE-GLUCOAMYLASE"/>
    <property type="match status" value="1"/>
</dbReference>
<protein>
    <submittedName>
        <fullName evidence="6">DUF5110 domain-containing protein</fullName>
    </submittedName>
</protein>
<name>A0ABX2AWQ1_9BACT</name>
<evidence type="ECO:0000259" key="5">
    <source>
        <dbReference type="Pfam" id="PF21365"/>
    </source>
</evidence>
<dbReference type="Gene3D" id="2.60.40.1180">
    <property type="entry name" value="Golgi alpha-mannosidase II"/>
    <property type="match status" value="2"/>
</dbReference>
<dbReference type="Gene3D" id="3.20.20.80">
    <property type="entry name" value="Glycosidases"/>
    <property type="match status" value="1"/>
</dbReference>
<dbReference type="Pfam" id="PF21365">
    <property type="entry name" value="Glyco_hydro_31_3rd"/>
    <property type="match status" value="1"/>
</dbReference>
<dbReference type="RefSeq" id="WP_172176305.1">
    <property type="nucleotide sequence ID" value="NZ_CASGIA010000015.1"/>
</dbReference>
<evidence type="ECO:0000313" key="7">
    <source>
        <dbReference type="Proteomes" id="UP001193734"/>
    </source>
</evidence>
<evidence type="ECO:0000256" key="2">
    <source>
        <dbReference type="RuleBase" id="RU361185"/>
    </source>
</evidence>
<dbReference type="Pfam" id="PF17137">
    <property type="entry name" value="DUF5110"/>
    <property type="match status" value="1"/>
</dbReference>
<dbReference type="Pfam" id="PF01055">
    <property type="entry name" value="Glyco_hydro_31_2nd"/>
    <property type="match status" value="1"/>
</dbReference>
<dbReference type="SUPFAM" id="SSF74650">
    <property type="entry name" value="Galactose mutarotase-like"/>
    <property type="match status" value="1"/>
</dbReference>
<dbReference type="CDD" id="cd14752">
    <property type="entry name" value="GH31_N"/>
    <property type="match status" value="1"/>
</dbReference>
<dbReference type="SUPFAM" id="SSF51445">
    <property type="entry name" value="(Trans)glycosidases"/>
    <property type="match status" value="1"/>
</dbReference>
<keyword evidence="2" id="KW-0326">Glycosidase</keyword>
<organism evidence="6 7">
    <name type="scientific">Xylanibacter rodentium</name>
    <dbReference type="NCBI Taxonomy" id="2736289"/>
    <lineage>
        <taxon>Bacteria</taxon>
        <taxon>Pseudomonadati</taxon>
        <taxon>Bacteroidota</taxon>
        <taxon>Bacteroidia</taxon>
        <taxon>Bacteroidales</taxon>
        <taxon>Prevotellaceae</taxon>
        <taxon>Xylanibacter</taxon>
    </lineage>
</organism>
<feature type="domain" description="DUF5110" evidence="4">
    <location>
        <begin position="690"/>
        <end position="739"/>
    </location>
</feature>
<dbReference type="InterPro" id="IPR051816">
    <property type="entry name" value="Glycosyl_Hydrolase_31"/>
</dbReference>
<dbReference type="Gene3D" id="2.60.40.1760">
    <property type="entry name" value="glycosyl hydrolase (family 31)"/>
    <property type="match status" value="1"/>
</dbReference>
<comment type="similarity">
    <text evidence="1 2">Belongs to the glycosyl hydrolase 31 family.</text>
</comment>
<dbReference type="EMBL" id="JABKKE010000009">
    <property type="protein sequence ID" value="NPE14086.1"/>
    <property type="molecule type" value="Genomic_DNA"/>
</dbReference>
<dbReference type="Proteomes" id="UP001193734">
    <property type="component" value="Unassembled WGS sequence"/>
</dbReference>
<feature type="domain" description="Glycoside hydrolase family 31 TIM barrel" evidence="3">
    <location>
        <begin position="233"/>
        <end position="577"/>
    </location>
</feature>
<gene>
    <name evidence="6" type="ORF">HPS55_07070</name>
</gene>
<dbReference type="CDD" id="cd06591">
    <property type="entry name" value="GH31_xylosidase_XylS"/>
    <property type="match status" value="1"/>
</dbReference>
<comment type="caution">
    <text evidence="6">The sequence shown here is derived from an EMBL/GenBank/DDBJ whole genome shotgun (WGS) entry which is preliminary data.</text>
</comment>
<accession>A0ABX2AWQ1</accession>
<sequence>MSALEVEFITPSIVRVQWADNGDLKGNNTGICVYKTQNVKVKEKNEAGYRILFSTDLIVKIDKTTDAISFVDRRTGKILLKETSRITEPVVQERIIYDENTAHMEETANGMVTVKDIIRRDTMGISTRYISRFSCEGTKALYGLGAHMEDYMNLLGKTIYLTQHNLKVTVPVLLSPQGYGLLFDSGCAMKYSSDNSSFTMQMEAAKQLDYYFIRGEKMGDVVAGYHHLTGKVQLLPLYAFGYIQSKERYVSSEDLINTLREYRRRHVPIDMIVQDWNYWPEGWGYMKMNRKHYPDPKALADSIHAMNAKLMVSIWPNPQYCPEEKDFRTHGYMLEHSIYDAFSPEARRLYWKYANDEFFSNGFDAWWCDSSEPLDGDWNKIPEPLDGNPYGWDNHERRWHLNKDILSEALGAERSNLYSLYHSRGLYENQRLTNESKRVLNLTRSGYAGQQRYATVVWNGDTHASWKSFRQQIPAGLNYMATGNPYWTVDVGSFFVRNDGRRWFYTGEFQQGVNDDAYKEYYTRMFQWATFLPMLRSHGSDTPREIWQFGEPGTPYYDAILSMINLRYTLLPYIYSMAAQQTMNSYSMTRMLAFDYPYDETVYDIKDEFLFGSFLVCPVTRPASETTARKVYLPKGNRWIDYWTNKLYDGGQWIEVETPIDRLPLYVKAGSIIPTSDIVEYSAAQTGKPITVWIYPGADASFTLYRDAGDGYDFEKGDYNLTTLTWNDKRKKLKVNGKYIKMRTQIITPASD</sequence>
<evidence type="ECO:0000259" key="3">
    <source>
        <dbReference type="Pfam" id="PF01055"/>
    </source>
</evidence>
<dbReference type="GeneID" id="82157523"/>